<feature type="coiled-coil region" evidence="10">
    <location>
        <begin position="48"/>
        <end position="127"/>
    </location>
</feature>
<keyword evidence="9" id="KW-0539">Nucleus</keyword>
<accession>A0A137P984</accession>
<dbReference type="FunFam" id="3.40.50.300:FF:001301">
    <property type="entry name" value="Structural maintenance of chromosomes 5"/>
    <property type="match status" value="1"/>
</dbReference>
<evidence type="ECO:0000313" key="12">
    <source>
        <dbReference type="Proteomes" id="UP000070444"/>
    </source>
</evidence>
<dbReference type="EMBL" id="KQ964472">
    <property type="protein sequence ID" value="KXN71565.1"/>
    <property type="molecule type" value="Genomic_DNA"/>
</dbReference>
<keyword evidence="7" id="KW-0067">ATP-binding</keyword>
<dbReference type="GO" id="GO:0000724">
    <property type="term" value="P:double-strand break repair via homologous recombination"/>
    <property type="evidence" value="ECO:0007669"/>
    <property type="project" value="TreeGrafter"/>
</dbReference>
<evidence type="ECO:0000256" key="4">
    <source>
        <dbReference type="ARBA" id="ARBA00018687"/>
    </source>
</evidence>
<dbReference type="Gene3D" id="3.40.50.300">
    <property type="entry name" value="P-loop containing nucleotide triphosphate hydrolases"/>
    <property type="match status" value="1"/>
</dbReference>
<keyword evidence="5" id="KW-0158">Chromosome</keyword>
<keyword evidence="6" id="KW-0547">Nucleotide-binding</keyword>
<gene>
    <name evidence="11" type="ORF">CONCODRAFT_147472</name>
</gene>
<evidence type="ECO:0000256" key="1">
    <source>
        <dbReference type="ARBA" id="ARBA00004123"/>
    </source>
</evidence>
<name>A0A137P984_CONC2</name>
<protein>
    <recommendedName>
        <fullName evidence="4">Structural maintenance of chromosomes protein 5</fullName>
    </recommendedName>
</protein>
<evidence type="ECO:0000256" key="7">
    <source>
        <dbReference type="ARBA" id="ARBA00022840"/>
    </source>
</evidence>
<feature type="coiled-coil region" evidence="10">
    <location>
        <begin position="178"/>
        <end position="205"/>
    </location>
</feature>
<evidence type="ECO:0000256" key="9">
    <source>
        <dbReference type="ARBA" id="ARBA00023242"/>
    </source>
</evidence>
<dbReference type="GO" id="GO:0030915">
    <property type="term" value="C:Smc5-Smc6 complex"/>
    <property type="evidence" value="ECO:0007669"/>
    <property type="project" value="TreeGrafter"/>
</dbReference>
<dbReference type="PANTHER" id="PTHR45916">
    <property type="entry name" value="STRUCTURAL MAINTENANCE OF CHROMOSOMES PROTEIN 5"/>
    <property type="match status" value="1"/>
</dbReference>
<dbReference type="GO" id="GO:0005634">
    <property type="term" value="C:nucleus"/>
    <property type="evidence" value="ECO:0007669"/>
    <property type="project" value="UniProtKB-SubCell"/>
</dbReference>
<dbReference type="STRING" id="796925.A0A137P984"/>
<dbReference type="OrthoDB" id="10254973at2759"/>
<evidence type="ECO:0000256" key="5">
    <source>
        <dbReference type="ARBA" id="ARBA00022454"/>
    </source>
</evidence>
<dbReference type="AlphaFoldDB" id="A0A137P984"/>
<feature type="coiled-coil region" evidence="10">
    <location>
        <begin position="248"/>
        <end position="303"/>
    </location>
</feature>
<comment type="similarity">
    <text evidence="3">Belongs to the SMC family. SMC5 subfamily.</text>
</comment>
<comment type="subcellular location">
    <subcellularLocation>
        <location evidence="2">Chromosome</location>
    </subcellularLocation>
    <subcellularLocation>
        <location evidence="1">Nucleus</location>
    </subcellularLocation>
</comment>
<keyword evidence="12" id="KW-1185">Reference proteome</keyword>
<dbReference type="GO" id="GO:0003697">
    <property type="term" value="F:single-stranded DNA binding"/>
    <property type="evidence" value="ECO:0007669"/>
    <property type="project" value="TreeGrafter"/>
</dbReference>
<sequence length="477" mass="55046">MGWIQAYVSEHTRYMVKRSEYGMKNASVVTSRIPRARILIHSANTEKKSSLEKNMTDLREKIAENDQKINDRSQEDVKLNSQISEIESQMQEIDQQKLKFQKLQESYNRANASLTNKKAELESLNQVSNDASVDKIKDGMKRLCDKLSKEALKAKNLPSEYTNLVLDSWKQKLKIIEATSKLKTLEKAEDEFDRKQQKAREDLANAQEIYYKRRGEAEELMKEANSSINSAPEDLKEELMSFKIDIPLSQLEEELISMQARLNLTLNANEGVIEEYEKRVQEIERLQERIVSNENNLSKVTKAVQVLHSQWEPKISNLVNSISTNFTEAFQSIGCIGEVQLDRNEDYGRWGINILVKFRDHEKLQLLTGQRQSGGERSVSTIMYLLAIQELAASPFRVVDEINQGMDPKNERMVHKQLVNVACRPETAQYFLITPKLLTNLEYHPKMKVLCIYNGEWQPSDFDTKSYLSQLIAQSQK</sequence>
<keyword evidence="8 10" id="KW-0175">Coiled coil</keyword>
<evidence type="ECO:0000256" key="10">
    <source>
        <dbReference type="SAM" id="Coils"/>
    </source>
</evidence>
<evidence type="ECO:0000256" key="2">
    <source>
        <dbReference type="ARBA" id="ARBA00004286"/>
    </source>
</evidence>
<dbReference type="InterPro" id="IPR027417">
    <property type="entry name" value="P-loop_NTPase"/>
</dbReference>
<dbReference type="PANTHER" id="PTHR45916:SF1">
    <property type="entry name" value="STRUCTURAL MAINTENANCE OF CHROMOSOMES PROTEIN 5"/>
    <property type="match status" value="1"/>
</dbReference>
<evidence type="ECO:0000256" key="8">
    <source>
        <dbReference type="ARBA" id="ARBA00023054"/>
    </source>
</evidence>
<dbReference type="SUPFAM" id="SSF52540">
    <property type="entry name" value="P-loop containing nucleoside triphosphate hydrolases"/>
    <property type="match status" value="1"/>
</dbReference>
<dbReference type="Proteomes" id="UP000070444">
    <property type="component" value="Unassembled WGS sequence"/>
</dbReference>
<reference evidence="11 12" key="1">
    <citation type="journal article" date="2015" name="Genome Biol. Evol.">
        <title>Phylogenomic analyses indicate that early fungi evolved digesting cell walls of algal ancestors of land plants.</title>
        <authorList>
            <person name="Chang Y."/>
            <person name="Wang S."/>
            <person name="Sekimoto S."/>
            <person name="Aerts A.L."/>
            <person name="Choi C."/>
            <person name="Clum A."/>
            <person name="LaButti K.M."/>
            <person name="Lindquist E.A."/>
            <person name="Yee Ngan C."/>
            <person name="Ohm R.A."/>
            <person name="Salamov A.A."/>
            <person name="Grigoriev I.V."/>
            <person name="Spatafora J.W."/>
            <person name="Berbee M.L."/>
        </authorList>
    </citation>
    <scope>NUCLEOTIDE SEQUENCE [LARGE SCALE GENOMIC DNA]</scope>
    <source>
        <strain evidence="11 12">NRRL 28638</strain>
    </source>
</reference>
<organism evidence="11 12">
    <name type="scientific">Conidiobolus coronatus (strain ATCC 28846 / CBS 209.66 / NRRL 28638)</name>
    <name type="common">Delacroixia coronata</name>
    <dbReference type="NCBI Taxonomy" id="796925"/>
    <lineage>
        <taxon>Eukaryota</taxon>
        <taxon>Fungi</taxon>
        <taxon>Fungi incertae sedis</taxon>
        <taxon>Zoopagomycota</taxon>
        <taxon>Entomophthoromycotina</taxon>
        <taxon>Entomophthoromycetes</taxon>
        <taxon>Entomophthorales</taxon>
        <taxon>Ancylistaceae</taxon>
        <taxon>Conidiobolus</taxon>
    </lineage>
</organism>
<evidence type="ECO:0000313" key="11">
    <source>
        <dbReference type="EMBL" id="KXN71565.1"/>
    </source>
</evidence>
<dbReference type="GO" id="GO:0005524">
    <property type="term" value="F:ATP binding"/>
    <property type="evidence" value="ECO:0007669"/>
    <property type="project" value="UniProtKB-KW"/>
</dbReference>
<proteinExistence type="inferred from homology"/>
<evidence type="ECO:0000256" key="6">
    <source>
        <dbReference type="ARBA" id="ARBA00022741"/>
    </source>
</evidence>
<evidence type="ECO:0000256" key="3">
    <source>
        <dbReference type="ARBA" id="ARBA00010171"/>
    </source>
</evidence>
<dbReference type="OMA" id="INSRIAC"/>